<evidence type="ECO:0000313" key="1">
    <source>
        <dbReference type="EMBL" id="GMG82586.1"/>
    </source>
</evidence>
<dbReference type="RefSeq" id="WP_285671370.1">
    <property type="nucleotide sequence ID" value="NZ_BSYI01000011.1"/>
</dbReference>
<name>A0ABQ6LJK3_9RHOB</name>
<organism evidence="1 2">
    <name type="scientific">Paralimibaculum aggregatum</name>
    <dbReference type="NCBI Taxonomy" id="3036245"/>
    <lineage>
        <taxon>Bacteria</taxon>
        <taxon>Pseudomonadati</taxon>
        <taxon>Pseudomonadota</taxon>
        <taxon>Alphaproteobacteria</taxon>
        <taxon>Rhodobacterales</taxon>
        <taxon>Paracoccaceae</taxon>
        <taxon>Paralimibaculum</taxon>
    </lineage>
</organism>
<dbReference type="EMBL" id="BSYI01000011">
    <property type="protein sequence ID" value="GMG82586.1"/>
    <property type="molecule type" value="Genomic_DNA"/>
</dbReference>
<keyword evidence="2" id="KW-1185">Reference proteome</keyword>
<dbReference type="Proteomes" id="UP001239909">
    <property type="component" value="Unassembled WGS sequence"/>
</dbReference>
<comment type="caution">
    <text evidence="1">The sequence shown here is derived from an EMBL/GenBank/DDBJ whole genome shotgun (WGS) entry which is preliminary data.</text>
</comment>
<gene>
    <name evidence="1" type="ORF">LNKW23_17990</name>
</gene>
<proteinExistence type="predicted"/>
<evidence type="ECO:0000313" key="2">
    <source>
        <dbReference type="Proteomes" id="UP001239909"/>
    </source>
</evidence>
<reference evidence="1 2" key="1">
    <citation type="submission" date="2023-04" db="EMBL/GenBank/DDBJ databases">
        <title>Marinoamorphus aggregata gen. nov., sp. Nov., isolate from tissue of brittle star Ophioplocus japonicus.</title>
        <authorList>
            <person name="Kawano K."/>
            <person name="Sawayama S."/>
            <person name="Nakagawa S."/>
        </authorList>
    </citation>
    <scope>NUCLEOTIDE SEQUENCE [LARGE SCALE GENOMIC DNA]</scope>
    <source>
        <strain evidence="1 2">NKW23</strain>
    </source>
</reference>
<protein>
    <submittedName>
        <fullName evidence="1">Uncharacterized protein</fullName>
    </submittedName>
</protein>
<sequence>MTQRTRAEMATQIATLLADNSAGDISAADVRTVATDLADSALWLDEDAVASVAGLTGTVTAAGLRTAINVEDGATGDQTGAEIKAAYEAEADTNAFTDDEKSKLAGIADGADVSPVASVAGLTGAVTAAGLRTAINVEDGATGDQTGAEIKAAYEAEADTNAFTDDEKSKLAGIADGADVSPVASVAGLTGAVTAGGLRTAINVEDGATADQTGAEIAAALDTELGSQTWRDGRTQTVDDKAADYTLQASDAFKLLRFTAGTAQALTVNSGTLSVGQRVDLLQWGTGAVSVTAGGGVTIEPSATLGLDGQHAAASLQCVATDTYLLVGKIA</sequence>
<accession>A0ABQ6LJK3</accession>